<comment type="caution">
    <text evidence="1">The sequence shown here is derived from an EMBL/GenBank/DDBJ whole genome shotgun (WGS) entry which is preliminary data.</text>
</comment>
<name>A0A0G1UWC6_9BACT</name>
<organism evidence="1 2">
    <name type="scientific">Candidatus Amesbacteria bacterium GW2011_GWA1_47_20</name>
    <dbReference type="NCBI Taxonomy" id="1618354"/>
    <lineage>
        <taxon>Bacteria</taxon>
        <taxon>Candidatus Amesiibacteriota</taxon>
    </lineage>
</organism>
<proteinExistence type="predicted"/>
<dbReference type="EMBL" id="LCOA01000001">
    <property type="protein sequence ID" value="KKU70333.1"/>
    <property type="molecule type" value="Genomic_DNA"/>
</dbReference>
<evidence type="ECO:0000313" key="2">
    <source>
        <dbReference type="Proteomes" id="UP000034565"/>
    </source>
</evidence>
<gene>
    <name evidence="1" type="ORF">UX92_C0001G0001</name>
</gene>
<sequence>MKTINDLFSVQPTQYPRAKRERKIMKARAKVPRTILRARGERESNSPMSR</sequence>
<dbReference type="Proteomes" id="UP000034565">
    <property type="component" value="Unassembled WGS sequence"/>
</dbReference>
<evidence type="ECO:0000313" key="1">
    <source>
        <dbReference type="EMBL" id="KKU70333.1"/>
    </source>
</evidence>
<dbReference type="AlphaFoldDB" id="A0A0G1UWC6"/>
<feature type="non-terminal residue" evidence="1">
    <location>
        <position position="50"/>
    </location>
</feature>
<reference evidence="1 2" key="1">
    <citation type="journal article" date="2015" name="Nature">
        <title>rRNA introns, odd ribosomes, and small enigmatic genomes across a large radiation of phyla.</title>
        <authorList>
            <person name="Brown C.T."/>
            <person name="Hug L.A."/>
            <person name="Thomas B.C."/>
            <person name="Sharon I."/>
            <person name="Castelle C.J."/>
            <person name="Singh A."/>
            <person name="Wilkins M.J."/>
            <person name="Williams K.H."/>
            <person name="Banfield J.F."/>
        </authorList>
    </citation>
    <scope>NUCLEOTIDE SEQUENCE [LARGE SCALE GENOMIC DNA]</scope>
</reference>
<accession>A0A0G1UWC6</accession>
<protein>
    <submittedName>
        <fullName evidence="1">Uncharacterized protein</fullName>
    </submittedName>
</protein>